<evidence type="ECO:0000313" key="8">
    <source>
        <dbReference type="EMBL" id="SOC51909.1"/>
    </source>
</evidence>
<keyword evidence="3 6" id="KW-0812">Transmembrane</keyword>
<evidence type="ECO:0000256" key="4">
    <source>
        <dbReference type="ARBA" id="ARBA00022989"/>
    </source>
</evidence>
<feature type="transmembrane region" description="Helical" evidence="6">
    <location>
        <begin position="53"/>
        <end position="72"/>
    </location>
</feature>
<keyword evidence="9" id="KW-1185">Reference proteome</keyword>
<feature type="transmembrane region" description="Helical" evidence="6">
    <location>
        <begin position="84"/>
        <end position="104"/>
    </location>
</feature>
<gene>
    <name evidence="8" type="ORF">SAMN05421879_101350</name>
</gene>
<dbReference type="PANTHER" id="PTHR35007">
    <property type="entry name" value="INTEGRAL MEMBRANE PROTEIN-RELATED"/>
    <property type="match status" value="1"/>
</dbReference>
<dbReference type="EMBL" id="OBQK01000001">
    <property type="protein sequence ID" value="SOC51909.1"/>
    <property type="molecule type" value="Genomic_DNA"/>
</dbReference>
<organism evidence="8 9">
    <name type="scientific">Ornithinimicrobium cerasi</name>
    <dbReference type="NCBI Taxonomy" id="2248773"/>
    <lineage>
        <taxon>Bacteria</taxon>
        <taxon>Bacillati</taxon>
        <taxon>Actinomycetota</taxon>
        <taxon>Actinomycetes</taxon>
        <taxon>Micrococcales</taxon>
        <taxon>Ornithinimicrobiaceae</taxon>
        <taxon>Ornithinimicrobium</taxon>
    </lineage>
</organism>
<dbReference type="InterPro" id="IPR018076">
    <property type="entry name" value="T2SS_GspF_dom"/>
</dbReference>
<dbReference type="Proteomes" id="UP000219688">
    <property type="component" value="Unassembled WGS sequence"/>
</dbReference>
<reference evidence="9" key="1">
    <citation type="submission" date="2017-08" db="EMBL/GenBank/DDBJ databases">
        <authorList>
            <person name="Varghese N."/>
            <person name="Submissions S."/>
        </authorList>
    </citation>
    <scope>NUCLEOTIDE SEQUENCE [LARGE SCALE GENOMIC DNA]</scope>
    <source>
        <strain evidence="9">USBA17B2</strain>
    </source>
</reference>
<proteinExistence type="predicted"/>
<evidence type="ECO:0000313" key="9">
    <source>
        <dbReference type="Proteomes" id="UP000219688"/>
    </source>
</evidence>
<feature type="domain" description="Type II secretion system protein GspF" evidence="7">
    <location>
        <begin position="3"/>
        <end position="69"/>
    </location>
</feature>
<sequence>MDSDDFRWIVQAIAIHRQVGGNLSDVLDIVAGTIRERGQIRRQVQALSAEGKLSAYVLIALPFFVVLVLSFLNPGYLSVFTESLFGYMMISVAFLLLIVGVLWMRVTVRVEF</sequence>
<name>A0A285VCT3_9MICO</name>
<evidence type="ECO:0000256" key="3">
    <source>
        <dbReference type="ARBA" id="ARBA00022692"/>
    </source>
</evidence>
<accession>A0A285VCT3</accession>
<keyword evidence="4 6" id="KW-1133">Transmembrane helix</keyword>
<evidence type="ECO:0000256" key="5">
    <source>
        <dbReference type="ARBA" id="ARBA00023136"/>
    </source>
</evidence>
<evidence type="ECO:0000256" key="6">
    <source>
        <dbReference type="SAM" id="Phobius"/>
    </source>
</evidence>
<evidence type="ECO:0000256" key="1">
    <source>
        <dbReference type="ARBA" id="ARBA00004651"/>
    </source>
</evidence>
<dbReference type="PANTHER" id="PTHR35007:SF1">
    <property type="entry name" value="PILUS ASSEMBLY PROTEIN"/>
    <property type="match status" value="1"/>
</dbReference>
<comment type="subcellular location">
    <subcellularLocation>
        <location evidence="1">Cell membrane</location>
        <topology evidence="1">Multi-pass membrane protein</topology>
    </subcellularLocation>
</comment>
<evidence type="ECO:0000256" key="2">
    <source>
        <dbReference type="ARBA" id="ARBA00022475"/>
    </source>
</evidence>
<dbReference type="Pfam" id="PF00482">
    <property type="entry name" value="T2SSF"/>
    <property type="match status" value="1"/>
</dbReference>
<keyword evidence="5 6" id="KW-0472">Membrane</keyword>
<keyword evidence="2" id="KW-1003">Cell membrane</keyword>
<dbReference type="AlphaFoldDB" id="A0A285VCT3"/>
<dbReference type="GO" id="GO:0005886">
    <property type="term" value="C:plasma membrane"/>
    <property type="evidence" value="ECO:0007669"/>
    <property type="project" value="UniProtKB-SubCell"/>
</dbReference>
<evidence type="ECO:0000259" key="7">
    <source>
        <dbReference type="Pfam" id="PF00482"/>
    </source>
</evidence>
<protein>
    <submittedName>
        <fullName evidence="8">Tight adherence protein B</fullName>
    </submittedName>
</protein>